<comment type="caution">
    <text evidence="2">The sequence shown here is derived from an EMBL/GenBank/DDBJ whole genome shotgun (WGS) entry which is preliminary data.</text>
</comment>
<sequence length="81" mass="9062">MIDSARLQRIAEIVMVLGIVALCQPWNLFLHRYGVTIILVGLVTFLCTNWFGKPAAEREEEMDGVFDVSDHHDGRQPGGHA</sequence>
<evidence type="ECO:0000256" key="1">
    <source>
        <dbReference type="SAM" id="Phobius"/>
    </source>
</evidence>
<gene>
    <name evidence="2" type="ORF">ABUE31_09125</name>
</gene>
<dbReference type="Proteomes" id="UP001556196">
    <property type="component" value="Unassembled WGS sequence"/>
</dbReference>
<organism evidence="2 3">
    <name type="scientific">Mesorhizobium marinum</name>
    <dbReference type="NCBI Taxonomy" id="3228790"/>
    <lineage>
        <taxon>Bacteria</taxon>
        <taxon>Pseudomonadati</taxon>
        <taxon>Pseudomonadota</taxon>
        <taxon>Alphaproteobacteria</taxon>
        <taxon>Hyphomicrobiales</taxon>
        <taxon>Phyllobacteriaceae</taxon>
        <taxon>Mesorhizobium</taxon>
    </lineage>
</organism>
<keyword evidence="1" id="KW-0472">Membrane</keyword>
<proteinExistence type="predicted"/>
<feature type="transmembrane region" description="Helical" evidence="1">
    <location>
        <begin position="7"/>
        <end position="27"/>
    </location>
</feature>
<evidence type="ECO:0000313" key="2">
    <source>
        <dbReference type="EMBL" id="MEW9806143.1"/>
    </source>
</evidence>
<name>A0ABV3QYX3_9HYPH</name>
<dbReference type="RefSeq" id="WP_367723215.1">
    <property type="nucleotide sequence ID" value="NZ_JBFOCH010000008.1"/>
</dbReference>
<evidence type="ECO:0000313" key="3">
    <source>
        <dbReference type="Proteomes" id="UP001556196"/>
    </source>
</evidence>
<keyword evidence="3" id="KW-1185">Reference proteome</keyword>
<protein>
    <submittedName>
        <fullName evidence="2">Uncharacterized protein</fullName>
    </submittedName>
</protein>
<keyword evidence="1" id="KW-1133">Transmembrane helix</keyword>
<dbReference type="EMBL" id="JBFOCI010000002">
    <property type="protein sequence ID" value="MEW9806143.1"/>
    <property type="molecule type" value="Genomic_DNA"/>
</dbReference>
<feature type="transmembrane region" description="Helical" evidence="1">
    <location>
        <begin position="33"/>
        <end position="52"/>
    </location>
</feature>
<reference evidence="2 3" key="1">
    <citation type="submission" date="2024-06" db="EMBL/GenBank/DDBJ databases">
        <authorList>
            <person name="Tuo L."/>
        </authorList>
    </citation>
    <scope>NUCLEOTIDE SEQUENCE [LARGE SCALE GENOMIC DNA]</scope>
    <source>
        <strain evidence="2 3">ZMM04-5</strain>
    </source>
</reference>
<accession>A0ABV3QYX3</accession>
<keyword evidence="1" id="KW-0812">Transmembrane</keyword>